<gene>
    <name evidence="2" type="ORF">G6F64_011781</name>
</gene>
<sequence>MATKESINSDVDNVNEDMNPIVTFAHFFLSGQQGIIGIDRWNDPIILKIYSIAKDIMADTISTELKGLQALQTICKATHEQFVKISQHITSNPKRACQYSKAGHIYGQILKRKHDQLIELANDEESTTPMEESDEVTLTDQSHNQPSTSF</sequence>
<dbReference type="OrthoDB" id="2210476at2759"/>
<accession>A0A9P6WYH6</accession>
<proteinExistence type="predicted"/>
<evidence type="ECO:0000313" key="3">
    <source>
        <dbReference type="Proteomes" id="UP000716291"/>
    </source>
</evidence>
<evidence type="ECO:0000313" key="2">
    <source>
        <dbReference type="EMBL" id="KAG1301460.1"/>
    </source>
</evidence>
<keyword evidence="3" id="KW-1185">Reference proteome</keyword>
<name>A0A9P6WYH6_RHIOR</name>
<protein>
    <submittedName>
        <fullName evidence="2">Uncharacterized protein</fullName>
    </submittedName>
</protein>
<comment type="caution">
    <text evidence="2">The sequence shown here is derived from an EMBL/GenBank/DDBJ whole genome shotgun (WGS) entry which is preliminary data.</text>
</comment>
<feature type="compositionally biased region" description="Polar residues" evidence="1">
    <location>
        <begin position="138"/>
        <end position="150"/>
    </location>
</feature>
<dbReference type="AlphaFoldDB" id="A0A9P6WYH6"/>
<evidence type="ECO:0000256" key="1">
    <source>
        <dbReference type="SAM" id="MobiDB-lite"/>
    </source>
</evidence>
<feature type="region of interest" description="Disordered" evidence="1">
    <location>
        <begin position="123"/>
        <end position="150"/>
    </location>
</feature>
<feature type="compositionally biased region" description="Acidic residues" evidence="1">
    <location>
        <begin position="123"/>
        <end position="137"/>
    </location>
</feature>
<dbReference type="Proteomes" id="UP000716291">
    <property type="component" value="Unassembled WGS sequence"/>
</dbReference>
<organism evidence="2 3">
    <name type="scientific">Rhizopus oryzae</name>
    <name type="common">Mucormycosis agent</name>
    <name type="synonym">Rhizopus arrhizus var. delemar</name>
    <dbReference type="NCBI Taxonomy" id="64495"/>
    <lineage>
        <taxon>Eukaryota</taxon>
        <taxon>Fungi</taxon>
        <taxon>Fungi incertae sedis</taxon>
        <taxon>Mucoromycota</taxon>
        <taxon>Mucoromycotina</taxon>
        <taxon>Mucoromycetes</taxon>
        <taxon>Mucorales</taxon>
        <taxon>Mucorineae</taxon>
        <taxon>Rhizopodaceae</taxon>
        <taxon>Rhizopus</taxon>
    </lineage>
</organism>
<dbReference type="EMBL" id="JAANQT010003073">
    <property type="protein sequence ID" value="KAG1301460.1"/>
    <property type="molecule type" value="Genomic_DNA"/>
</dbReference>
<reference evidence="2" key="1">
    <citation type="journal article" date="2020" name="Microb. Genom.">
        <title>Genetic diversity of clinical and environmental Mucorales isolates obtained from an investigation of mucormycosis cases among solid organ transplant recipients.</title>
        <authorList>
            <person name="Nguyen M.H."/>
            <person name="Kaul D."/>
            <person name="Muto C."/>
            <person name="Cheng S.J."/>
            <person name="Richter R.A."/>
            <person name="Bruno V.M."/>
            <person name="Liu G."/>
            <person name="Beyhan S."/>
            <person name="Sundermann A.J."/>
            <person name="Mounaud S."/>
            <person name="Pasculle A.W."/>
            <person name="Nierman W.C."/>
            <person name="Driscoll E."/>
            <person name="Cumbie R."/>
            <person name="Clancy C.J."/>
            <person name="Dupont C.L."/>
        </authorList>
    </citation>
    <scope>NUCLEOTIDE SEQUENCE</scope>
    <source>
        <strain evidence="2">GL11</strain>
    </source>
</reference>